<proteinExistence type="predicted"/>
<feature type="non-terminal residue" evidence="1">
    <location>
        <position position="1"/>
    </location>
</feature>
<gene>
    <name evidence="1" type="ORF">S01H1_56510</name>
</gene>
<dbReference type="AlphaFoldDB" id="X0VL85"/>
<name>X0VL85_9ZZZZ</name>
<accession>X0VL85</accession>
<protein>
    <submittedName>
        <fullName evidence="1">Uncharacterized protein</fullName>
    </submittedName>
</protein>
<organism evidence="1">
    <name type="scientific">marine sediment metagenome</name>
    <dbReference type="NCBI Taxonomy" id="412755"/>
    <lineage>
        <taxon>unclassified sequences</taxon>
        <taxon>metagenomes</taxon>
        <taxon>ecological metagenomes</taxon>
    </lineage>
</organism>
<dbReference type="EMBL" id="BARS01036803">
    <property type="protein sequence ID" value="GAG19074.1"/>
    <property type="molecule type" value="Genomic_DNA"/>
</dbReference>
<reference evidence="1" key="1">
    <citation type="journal article" date="2014" name="Front. Microbiol.">
        <title>High frequency of phylogenetically diverse reductive dehalogenase-homologous genes in deep subseafloor sedimentary metagenomes.</title>
        <authorList>
            <person name="Kawai M."/>
            <person name="Futagami T."/>
            <person name="Toyoda A."/>
            <person name="Takaki Y."/>
            <person name="Nishi S."/>
            <person name="Hori S."/>
            <person name="Arai W."/>
            <person name="Tsubouchi T."/>
            <person name="Morono Y."/>
            <person name="Uchiyama I."/>
            <person name="Ito T."/>
            <person name="Fujiyama A."/>
            <person name="Inagaki F."/>
            <person name="Takami H."/>
        </authorList>
    </citation>
    <scope>NUCLEOTIDE SEQUENCE</scope>
    <source>
        <strain evidence="1">Expedition CK06-06</strain>
    </source>
</reference>
<comment type="caution">
    <text evidence="1">The sequence shown here is derived from an EMBL/GenBank/DDBJ whole genome shotgun (WGS) entry which is preliminary data.</text>
</comment>
<evidence type="ECO:0000313" key="1">
    <source>
        <dbReference type="EMBL" id="GAG19074.1"/>
    </source>
</evidence>
<sequence>VREIFAADFKDMMEIEDVEAVEARPRDAEAKEGFACPACGSEKPLEDGECPGCGLYIPEG</sequence>